<comment type="caution">
    <text evidence="1">The sequence shown here is derived from an EMBL/GenBank/DDBJ whole genome shotgun (WGS) entry which is preliminary data.</text>
</comment>
<accession>A0A6M0S2X7</accession>
<dbReference type="EMBL" id="QZCE01000001">
    <property type="protein sequence ID" value="NEZ62262.1"/>
    <property type="molecule type" value="Genomic_DNA"/>
</dbReference>
<proteinExistence type="predicted"/>
<evidence type="ECO:0000313" key="1">
    <source>
        <dbReference type="EMBL" id="NEZ62262.1"/>
    </source>
</evidence>
<sequence length="109" mass="12412">MNLRKLATNLGLRAISEATKTPTVEDIDARTAIAINQWAQSSPLNVLSDDLPFPFIHTGKKILGKNWEVPSSSWGVVFPFQRHFWLHYAQDQVKSRWINGREAPQDVLE</sequence>
<gene>
    <name evidence="1" type="ORF">D0962_05640</name>
</gene>
<reference evidence="1 2" key="1">
    <citation type="journal article" date="2020" name="Microb. Ecol.">
        <title>Ecogenomics of the Marine Benthic Filamentous Cyanobacterium Adonisia.</title>
        <authorList>
            <person name="Walter J.M."/>
            <person name="Coutinho F.H."/>
            <person name="Leomil L."/>
            <person name="Hargreaves P.I."/>
            <person name="Campeao M.E."/>
            <person name="Vieira V.V."/>
            <person name="Silva B.S."/>
            <person name="Fistarol G.O."/>
            <person name="Salomon P.S."/>
            <person name="Sawabe T."/>
            <person name="Mino S."/>
            <person name="Hosokawa M."/>
            <person name="Miyashita H."/>
            <person name="Maruyama F."/>
            <person name="van Verk M.C."/>
            <person name="Dutilh B.E."/>
            <person name="Thompson C.C."/>
            <person name="Thompson F.L."/>
        </authorList>
    </citation>
    <scope>NUCLEOTIDE SEQUENCE [LARGE SCALE GENOMIC DNA]</scope>
    <source>
        <strain evidence="1 2">CCMR0082</strain>
    </source>
</reference>
<protein>
    <submittedName>
        <fullName evidence="1">Uncharacterized protein</fullName>
    </submittedName>
</protein>
<dbReference type="AlphaFoldDB" id="A0A6M0S2X7"/>
<dbReference type="RefSeq" id="WP_163660568.1">
    <property type="nucleotide sequence ID" value="NZ_QZCE01000001.1"/>
</dbReference>
<dbReference type="Proteomes" id="UP000473574">
    <property type="component" value="Unassembled WGS sequence"/>
</dbReference>
<evidence type="ECO:0000313" key="2">
    <source>
        <dbReference type="Proteomes" id="UP000473574"/>
    </source>
</evidence>
<name>A0A6M0S2X7_9CYAN</name>
<organism evidence="1 2">
    <name type="scientific">Adonisia turfae CCMR0082</name>
    <dbReference type="NCBI Taxonomy" id="2304604"/>
    <lineage>
        <taxon>Bacteria</taxon>
        <taxon>Bacillati</taxon>
        <taxon>Cyanobacteriota</taxon>
        <taxon>Adonisia</taxon>
        <taxon>Adonisia turfae</taxon>
    </lineage>
</organism>